<dbReference type="PIRSF" id="PIRSF000332">
    <property type="entry name" value="FMO"/>
    <property type="match status" value="1"/>
</dbReference>
<evidence type="ECO:0000313" key="7">
    <source>
        <dbReference type="Proteomes" id="UP001287286"/>
    </source>
</evidence>
<dbReference type="EMBL" id="JAWRVI010000230">
    <property type="protein sequence ID" value="KAK4071145.1"/>
    <property type="molecule type" value="Genomic_DNA"/>
</dbReference>
<keyword evidence="4" id="KW-0521">NADP</keyword>
<reference evidence="6 7" key="1">
    <citation type="journal article" date="2024" name="Microbiol. Resour. Announc.">
        <title>Genome annotations for the ascomycete fungi Trichoderma harzianum, Trichoderma aggressivum, and Purpureocillium lilacinum.</title>
        <authorList>
            <person name="Beijen E.P.W."/>
            <person name="Ohm R.A."/>
        </authorList>
    </citation>
    <scope>NUCLEOTIDE SEQUENCE [LARGE SCALE GENOMIC DNA]</scope>
    <source>
        <strain evidence="6 7">CBS 150709</strain>
    </source>
</reference>
<comment type="caution">
    <text evidence="6">The sequence shown here is derived from an EMBL/GenBank/DDBJ whole genome shotgun (WGS) entry which is preliminary data.</text>
</comment>
<dbReference type="Gene3D" id="3.50.50.60">
    <property type="entry name" value="FAD/NAD(P)-binding domain"/>
    <property type="match status" value="2"/>
</dbReference>
<evidence type="ECO:0000256" key="4">
    <source>
        <dbReference type="ARBA" id="ARBA00022857"/>
    </source>
</evidence>
<dbReference type="InterPro" id="IPR000960">
    <property type="entry name" value="Flavin_mOase"/>
</dbReference>
<dbReference type="Pfam" id="PF00743">
    <property type="entry name" value="FMO-like"/>
    <property type="match status" value="2"/>
</dbReference>
<keyword evidence="3" id="KW-0274">FAD</keyword>
<dbReference type="InterPro" id="IPR020946">
    <property type="entry name" value="Flavin_mOase-like"/>
</dbReference>
<dbReference type="SUPFAM" id="SSF51905">
    <property type="entry name" value="FAD/NAD(P)-binding domain"/>
    <property type="match status" value="2"/>
</dbReference>
<dbReference type="Proteomes" id="UP001287286">
    <property type="component" value="Unassembled WGS sequence"/>
</dbReference>
<sequence length="579" mass="65611">MRVAVIGGGPSGLVTLKYLTQAHDALGCEPVHARLFECQAIGGTFASRTYEEAELVSSRQLTTFSDFRSSVREDFLTADQYVRYLNDYATHFDLWQYIELGAKVTAIRRTVDGGHHITYLAEGHGLQHWECDAVAICSGLHVEPNIPHISGIKNAPQVIHSSQFKTRKQLDGKTVLIVGSGETGADIAYLAATSQTNRVVMCHRDGFHFAPKRNPGPVLLPILGRKPDPAEPGIPIDVSRANLFDTTYVHPALRNHMILWNYYDYYIKVLLWLCSGTSAGMDQWIGEISRERHHPSKIFFNKSSKVCPFISLPYRPILPGYALWTYALRSALIQTPVPDTKGRQVDLAPWPKRFTPKGFVRFTDNGRPEYDRIKHERIKADIVILCTGYKQTFPFLHSGDSQSRKYPLPNEADVRGIWKRDDPTIGFIGFVRPSFGAIPPLAEMQAQLWVANLLAPEKIPRELCPEDELHYRLHCPSDARITYGVDHESYAYQLALDMGSAPGVCDVLRLMFHNYQQRCWRLPMIWALGAHFNTKFRLKGPWEWDGALALFISSEFWHTITRRPIIFGMGLDMPGKLTY</sequence>
<evidence type="ECO:0000313" key="6">
    <source>
        <dbReference type="EMBL" id="KAK4071145.1"/>
    </source>
</evidence>
<dbReference type="InterPro" id="IPR036188">
    <property type="entry name" value="FAD/NAD-bd_sf"/>
</dbReference>
<dbReference type="CDD" id="cd05191">
    <property type="entry name" value="NAD_bind_amino_acid_DH"/>
    <property type="match status" value="1"/>
</dbReference>
<evidence type="ECO:0000256" key="1">
    <source>
        <dbReference type="ARBA" id="ARBA00009183"/>
    </source>
</evidence>
<name>A0ABR0BE48_PURLI</name>
<evidence type="ECO:0000256" key="3">
    <source>
        <dbReference type="ARBA" id="ARBA00022827"/>
    </source>
</evidence>
<keyword evidence="5" id="KW-0560">Oxidoreductase</keyword>
<comment type="similarity">
    <text evidence="1">Belongs to the FMO family.</text>
</comment>
<dbReference type="InterPro" id="IPR050346">
    <property type="entry name" value="FMO-like"/>
</dbReference>
<evidence type="ECO:0000256" key="2">
    <source>
        <dbReference type="ARBA" id="ARBA00022630"/>
    </source>
</evidence>
<dbReference type="PANTHER" id="PTHR23023">
    <property type="entry name" value="DIMETHYLANILINE MONOOXYGENASE"/>
    <property type="match status" value="1"/>
</dbReference>
<gene>
    <name evidence="6" type="ORF">Purlil1_13488</name>
</gene>
<evidence type="ECO:0008006" key="8">
    <source>
        <dbReference type="Google" id="ProtNLM"/>
    </source>
</evidence>
<keyword evidence="2" id="KW-0285">Flavoprotein</keyword>
<evidence type="ECO:0000256" key="5">
    <source>
        <dbReference type="ARBA" id="ARBA00023002"/>
    </source>
</evidence>
<accession>A0ABR0BE48</accession>
<protein>
    <recommendedName>
        <fullName evidence="8">Dimethylaniline monooxygenase</fullName>
    </recommendedName>
</protein>
<organism evidence="6 7">
    <name type="scientific">Purpureocillium lilacinum</name>
    <name type="common">Paecilomyces lilacinus</name>
    <dbReference type="NCBI Taxonomy" id="33203"/>
    <lineage>
        <taxon>Eukaryota</taxon>
        <taxon>Fungi</taxon>
        <taxon>Dikarya</taxon>
        <taxon>Ascomycota</taxon>
        <taxon>Pezizomycotina</taxon>
        <taxon>Sordariomycetes</taxon>
        <taxon>Hypocreomycetidae</taxon>
        <taxon>Hypocreales</taxon>
        <taxon>Ophiocordycipitaceae</taxon>
        <taxon>Purpureocillium</taxon>
    </lineage>
</organism>
<dbReference type="PRINTS" id="PR00368">
    <property type="entry name" value="FADPNR"/>
</dbReference>
<keyword evidence="7" id="KW-1185">Reference proteome</keyword>
<proteinExistence type="inferred from homology"/>